<evidence type="ECO:0000313" key="2">
    <source>
        <dbReference type="EMBL" id="GAH46327.1"/>
    </source>
</evidence>
<sequence>MNKLSLRLLCQIYVLVVLLVATVLSALPYSLLALALLLVMLFTTWRPLSPGLNVVVTVATVFLLPLVLEPLLNYLTYTAGESLTIVQIMAATSILPVVYLLDYNLRQNAQDIRAFARGRPKGRNITTISKALSAATLAILLVSVTLNNPVLLLAS</sequence>
<feature type="non-terminal residue" evidence="2">
    <location>
        <position position="155"/>
    </location>
</feature>
<proteinExistence type="predicted"/>
<comment type="caution">
    <text evidence="2">The sequence shown here is derived from an EMBL/GenBank/DDBJ whole genome shotgun (WGS) entry which is preliminary data.</text>
</comment>
<accession>X1FMX1</accession>
<name>X1FMX1_9ZZZZ</name>
<keyword evidence="1" id="KW-0812">Transmembrane</keyword>
<keyword evidence="1" id="KW-1133">Transmembrane helix</keyword>
<feature type="transmembrane region" description="Helical" evidence="1">
    <location>
        <begin position="84"/>
        <end position="105"/>
    </location>
</feature>
<keyword evidence="1" id="KW-0472">Membrane</keyword>
<feature type="transmembrane region" description="Helical" evidence="1">
    <location>
        <begin position="125"/>
        <end position="146"/>
    </location>
</feature>
<organism evidence="2">
    <name type="scientific">marine sediment metagenome</name>
    <dbReference type="NCBI Taxonomy" id="412755"/>
    <lineage>
        <taxon>unclassified sequences</taxon>
        <taxon>metagenomes</taxon>
        <taxon>ecological metagenomes</taxon>
    </lineage>
</organism>
<evidence type="ECO:0000256" key="1">
    <source>
        <dbReference type="SAM" id="Phobius"/>
    </source>
</evidence>
<gene>
    <name evidence="2" type="ORF">S03H2_17359</name>
</gene>
<dbReference type="EMBL" id="BARU01008946">
    <property type="protein sequence ID" value="GAH46327.1"/>
    <property type="molecule type" value="Genomic_DNA"/>
</dbReference>
<feature type="transmembrane region" description="Helical" evidence="1">
    <location>
        <begin position="12"/>
        <end position="39"/>
    </location>
</feature>
<protein>
    <submittedName>
        <fullName evidence="2">Uncharacterized protein</fullName>
    </submittedName>
</protein>
<dbReference type="AlphaFoldDB" id="X1FMX1"/>
<feature type="transmembrane region" description="Helical" evidence="1">
    <location>
        <begin position="51"/>
        <end position="72"/>
    </location>
</feature>
<reference evidence="2" key="1">
    <citation type="journal article" date="2014" name="Front. Microbiol.">
        <title>High frequency of phylogenetically diverse reductive dehalogenase-homologous genes in deep subseafloor sedimentary metagenomes.</title>
        <authorList>
            <person name="Kawai M."/>
            <person name="Futagami T."/>
            <person name="Toyoda A."/>
            <person name="Takaki Y."/>
            <person name="Nishi S."/>
            <person name="Hori S."/>
            <person name="Arai W."/>
            <person name="Tsubouchi T."/>
            <person name="Morono Y."/>
            <person name="Uchiyama I."/>
            <person name="Ito T."/>
            <person name="Fujiyama A."/>
            <person name="Inagaki F."/>
            <person name="Takami H."/>
        </authorList>
    </citation>
    <scope>NUCLEOTIDE SEQUENCE</scope>
    <source>
        <strain evidence="2">Expedition CK06-06</strain>
    </source>
</reference>